<evidence type="ECO:0000256" key="1">
    <source>
        <dbReference type="SAM" id="MobiDB-lite"/>
    </source>
</evidence>
<evidence type="ECO:0000313" key="3">
    <source>
        <dbReference type="Proteomes" id="UP000593560"/>
    </source>
</evidence>
<protein>
    <submittedName>
        <fullName evidence="2">Uncharacterized protein</fullName>
    </submittedName>
</protein>
<sequence length="41" mass="4833">MSRFLQLSASSQFSRNQKEMGSRRRCCVGCLYGRLAQYWNL</sequence>
<keyword evidence="3" id="KW-1185">Reference proteome</keyword>
<name>A0A7J9GLW6_9ROSI</name>
<organism evidence="2 3">
    <name type="scientific">Gossypium harknessii</name>
    <dbReference type="NCBI Taxonomy" id="34285"/>
    <lineage>
        <taxon>Eukaryota</taxon>
        <taxon>Viridiplantae</taxon>
        <taxon>Streptophyta</taxon>
        <taxon>Embryophyta</taxon>
        <taxon>Tracheophyta</taxon>
        <taxon>Spermatophyta</taxon>
        <taxon>Magnoliopsida</taxon>
        <taxon>eudicotyledons</taxon>
        <taxon>Gunneridae</taxon>
        <taxon>Pentapetalae</taxon>
        <taxon>rosids</taxon>
        <taxon>malvids</taxon>
        <taxon>Malvales</taxon>
        <taxon>Malvaceae</taxon>
        <taxon>Malvoideae</taxon>
        <taxon>Gossypium</taxon>
    </lineage>
</organism>
<dbReference type="Proteomes" id="UP000593560">
    <property type="component" value="Unassembled WGS sequence"/>
</dbReference>
<accession>A0A7J9GLW6</accession>
<feature type="region of interest" description="Disordered" evidence="1">
    <location>
        <begin position="1"/>
        <end position="20"/>
    </location>
</feature>
<gene>
    <name evidence="2" type="ORF">Gohar_008942</name>
</gene>
<dbReference type="AlphaFoldDB" id="A0A7J9GLW6"/>
<proteinExistence type="predicted"/>
<dbReference type="EMBL" id="JABFAD010000005">
    <property type="protein sequence ID" value="MBA0798348.1"/>
    <property type="molecule type" value="Genomic_DNA"/>
</dbReference>
<evidence type="ECO:0000313" key="2">
    <source>
        <dbReference type="EMBL" id="MBA0798348.1"/>
    </source>
</evidence>
<feature type="compositionally biased region" description="Polar residues" evidence="1">
    <location>
        <begin position="1"/>
        <end position="15"/>
    </location>
</feature>
<reference evidence="2 3" key="1">
    <citation type="journal article" date="2019" name="Genome Biol. Evol.">
        <title>Insights into the evolution of the New World diploid cottons (Gossypium, subgenus Houzingenia) based on genome sequencing.</title>
        <authorList>
            <person name="Grover C.E."/>
            <person name="Arick M.A. 2nd"/>
            <person name="Thrash A."/>
            <person name="Conover J.L."/>
            <person name="Sanders W.S."/>
            <person name="Peterson D.G."/>
            <person name="Frelichowski J.E."/>
            <person name="Scheffler J.A."/>
            <person name="Scheffler B.E."/>
            <person name="Wendel J.F."/>
        </authorList>
    </citation>
    <scope>NUCLEOTIDE SEQUENCE [LARGE SCALE GENOMIC DNA]</scope>
    <source>
        <strain evidence="2">0</strain>
        <tissue evidence="2">Leaf</tissue>
    </source>
</reference>
<dbReference type="OrthoDB" id="996404at2759"/>
<comment type="caution">
    <text evidence="2">The sequence shown here is derived from an EMBL/GenBank/DDBJ whole genome shotgun (WGS) entry which is preliminary data.</text>
</comment>